<evidence type="ECO:0000256" key="3">
    <source>
        <dbReference type="ARBA" id="ARBA00022475"/>
    </source>
</evidence>
<dbReference type="InterPro" id="IPR022346">
    <property type="entry name" value="T2SS_GspH"/>
</dbReference>
<evidence type="ECO:0000259" key="11">
    <source>
        <dbReference type="Pfam" id="PF12019"/>
    </source>
</evidence>
<keyword evidence="5" id="KW-0997">Cell inner membrane</keyword>
<comment type="similarity">
    <text evidence="9">Belongs to the GSP H family.</text>
</comment>
<evidence type="ECO:0000256" key="6">
    <source>
        <dbReference type="ARBA" id="ARBA00022692"/>
    </source>
</evidence>
<organism evidence="12 13">
    <name type="scientific">Herminiimonas contaminans</name>
    <dbReference type="NCBI Taxonomy" id="1111140"/>
    <lineage>
        <taxon>Bacteria</taxon>
        <taxon>Pseudomonadati</taxon>
        <taxon>Pseudomonadota</taxon>
        <taxon>Betaproteobacteria</taxon>
        <taxon>Burkholderiales</taxon>
        <taxon>Oxalobacteraceae</taxon>
        <taxon>Herminiimonas</taxon>
    </lineage>
</organism>
<keyword evidence="13" id="KW-1185">Reference proteome</keyword>
<keyword evidence="6" id="KW-0812">Transmembrane</keyword>
<accession>A0ABS0EU05</accession>
<evidence type="ECO:0000256" key="9">
    <source>
        <dbReference type="ARBA" id="ARBA00025772"/>
    </source>
</evidence>
<keyword evidence="4" id="KW-0488">Methylation</keyword>
<comment type="subcellular location">
    <subcellularLocation>
        <location evidence="1">Cell inner membrane</location>
        <topology evidence="1">Single-pass membrane protein</topology>
    </subcellularLocation>
</comment>
<dbReference type="SUPFAM" id="SSF54523">
    <property type="entry name" value="Pili subunits"/>
    <property type="match status" value="1"/>
</dbReference>
<dbReference type="Proteomes" id="UP000657372">
    <property type="component" value="Unassembled WGS sequence"/>
</dbReference>
<comment type="caution">
    <text evidence="12">The sequence shown here is derived from an EMBL/GenBank/DDBJ whole genome shotgun (WGS) entry which is preliminary data.</text>
</comment>
<evidence type="ECO:0000256" key="5">
    <source>
        <dbReference type="ARBA" id="ARBA00022519"/>
    </source>
</evidence>
<dbReference type="Gene3D" id="3.55.40.10">
    <property type="entry name" value="minor pseudopilin epsh domain"/>
    <property type="match status" value="1"/>
</dbReference>
<evidence type="ECO:0000256" key="10">
    <source>
        <dbReference type="ARBA" id="ARBA00030775"/>
    </source>
</evidence>
<dbReference type="Pfam" id="PF12019">
    <property type="entry name" value="GspH"/>
    <property type="match status" value="1"/>
</dbReference>
<proteinExistence type="inferred from homology"/>
<evidence type="ECO:0000256" key="4">
    <source>
        <dbReference type="ARBA" id="ARBA00022481"/>
    </source>
</evidence>
<evidence type="ECO:0000256" key="1">
    <source>
        <dbReference type="ARBA" id="ARBA00004377"/>
    </source>
</evidence>
<evidence type="ECO:0000256" key="2">
    <source>
        <dbReference type="ARBA" id="ARBA00021549"/>
    </source>
</evidence>
<keyword evidence="7" id="KW-1133">Transmembrane helix</keyword>
<keyword evidence="8" id="KW-0472">Membrane</keyword>
<evidence type="ECO:0000313" key="12">
    <source>
        <dbReference type="EMBL" id="MBF8178312.1"/>
    </source>
</evidence>
<dbReference type="InterPro" id="IPR045584">
    <property type="entry name" value="Pilin-like"/>
</dbReference>
<protein>
    <recommendedName>
        <fullName evidence="2">Type II secretion system protein H</fullName>
    </recommendedName>
    <alternativeName>
        <fullName evidence="10">General secretion pathway protein H</fullName>
    </alternativeName>
</protein>
<gene>
    <name evidence="12" type="ORF">IXC47_11525</name>
</gene>
<keyword evidence="3" id="KW-1003">Cell membrane</keyword>
<feature type="domain" description="General secretion pathway GspH" evidence="11">
    <location>
        <begin position="31"/>
        <end position="162"/>
    </location>
</feature>
<sequence>MVGLAVFAILLGIAIPNFSTFMQNSKIRTSAEAIQNGLSLARVEAVRRNTNVQFALGSGTSWVVGCQTATADCPANIQTRAGTNGSSNIRVVTSEVVATTGLAAGTPVFDTTLIFNSVGRVTTATLPAGHNAAFDVTNPDGGTCAAVSGSMRCLRVVVTPGGQVRMCDPALTQAGDAQAC</sequence>
<evidence type="ECO:0000256" key="8">
    <source>
        <dbReference type="ARBA" id="ARBA00023136"/>
    </source>
</evidence>
<evidence type="ECO:0000256" key="7">
    <source>
        <dbReference type="ARBA" id="ARBA00022989"/>
    </source>
</evidence>
<name>A0ABS0EU05_9BURK</name>
<dbReference type="EMBL" id="JADOEL010000008">
    <property type="protein sequence ID" value="MBF8178312.1"/>
    <property type="molecule type" value="Genomic_DNA"/>
</dbReference>
<evidence type="ECO:0000313" key="13">
    <source>
        <dbReference type="Proteomes" id="UP000657372"/>
    </source>
</evidence>
<reference evidence="12 13" key="1">
    <citation type="submission" date="2020-11" db="EMBL/GenBank/DDBJ databases">
        <title>WGS of Herminiimonas contaminans strain Marseille-Q4544 isolated from planarians Schmidtea mediterranea.</title>
        <authorList>
            <person name="Kangale L."/>
        </authorList>
    </citation>
    <scope>NUCLEOTIDE SEQUENCE [LARGE SCALE GENOMIC DNA]</scope>
    <source>
        <strain evidence="12 13">Marseille-Q4544</strain>
    </source>
</reference>